<sequence length="232" mass="25420">MAALPVMLIVSAPRAQDPRKVNDSLSNSLQEMNTALLAAHRTWADLADKEAAYAPVIKQVDRIDQLITKISDWNYSDAKFNVVNSLRYKQKLYQELDNYAALMNASFAFKQPDSIIAVLGYIEDDISGKMTGAGAASPVTPALVNVKVSVEEEGAPGVQIPGIKVFIKPEMVLAPRYTEELSTGATPLKRLMPGRKIIWIEQDGKVLAEKKTIVHAGVDTDTIAVYIGKKQH</sequence>
<keyword evidence="2" id="KW-1185">Reference proteome</keyword>
<comment type="caution">
    <text evidence="1">The sequence shown here is derived from an EMBL/GenBank/DDBJ whole genome shotgun (WGS) entry which is preliminary data.</text>
</comment>
<reference evidence="2" key="1">
    <citation type="submission" date="2018-11" db="EMBL/GenBank/DDBJ databases">
        <title>Chitinophaga lutea sp.nov., isolate from arsenic contaminated soil.</title>
        <authorList>
            <person name="Zong Y."/>
        </authorList>
    </citation>
    <scope>NUCLEOTIDE SEQUENCE [LARGE SCALE GENOMIC DNA]</scope>
    <source>
        <strain evidence="2">YLT18</strain>
    </source>
</reference>
<evidence type="ECO:0000313" key="1">
    <source>
        <dbReference type="EMBL" id="RPD42920.1"/>
    </source>
</evidence>
<protein>
    <submittedName>
        <fullName evidence="1">Uncharacterized protein</fullName>
    </submittedName>
</protein>
<proteinExistence type="predicted"/>
<gene>
    <name evidence="1" type="ORF">EG028_01075</name>
</gene>
<evidence type="ECO:0000313" key="2">
    <source>
        <dbReference type="Proteomes" id="UP000279089"/>
    </source>
</evidence>
<organism evidence="1 2">
    <name type="scientific">Chitinophaga barathri</name>
    <dbReference type="NCBI Taxonomy" id="1647451"/>
    <lineage>
        <taxon>Bacteria</taxon>
        <taxon>Pseudomonadati</taxon>
        <taxon>Bacteroidota</taxon>
        <taxon>Chitinophagia</taxon>
        <taxon>Chitinophagales</taxon>
        <taxon>Chitinophagaceae</taxon>
        <taxon>Chitinophaga</taxon>
    </lineage>
</organism>
<name>A0A3N4MS13_9BACT</name>
<dbReference type="AlphaFoldDB" id="A0A3N4MS13"/>
<dbReference type="Proteomes" id="UP000279089">
    <property type="component" value="Unassembled WGS sequence"/>
</dbReference>
<dbReference type="EMBL" id="RMBX01000001">
    <property type="protein sequence ID" value="RPD42920.1"/>
    <property type="molecule type" value="Genomic_DNA"/>
</dbReference>
<accession>A0A3N4MS13</accession>